<name>A0A212IZT6_9BACT</name>
<feature type="active site" description="Proton donor" evidence="2">
    <location>
        <position position="380"/>
    </location>
</feature>
<reference evidence="5" key="1">
    <citation type="submission" date="2016-04" db="EMBL/GenBank/DDBJ databases">
        <authorList>
            <person name="Evans L.H."/>
            <person name="Alamgir A."/>
            <person name="Owens N."/>
            <person name="Weber N.D."/>
            <person name="Virtaneva K."/>
            <person name="Barbian K."/>
            <person name="Babar A."/>
            <person name="Rosenke K."/>
        </authorList>
    </citation>
    <scope>NUCLEOTIDE SEQUENCE</scope>
    <source>
        <strain evidence="5">86-1</strain>
    </source>
</reference>
<dbReference type="GO" id="GO:0003844">
    <property type="term" value="F:1,4-alpha-glucan branching enzyme activity"/>
    <property type="evidence" value="ECO:0007669"/>
    <property type="project" value="InterPro"/>
</dbReference>
<feature type="domain" description="Glycosyl hydrolase family 13 catalytic" evidence="4">
    <location>
        <begin position="182"/>
        <end position="557"/>
    </location>
</feature>
<dbReference type="Gene3D" id="2.60.40.10">
    <property type="entry name" value="Immunoglobulins"/>
    <property type="match status" value="1"/>
</dbReference>
<dbReference type="SMART" id="SM00642">
    <property type="entry name" value="Aamy"/>
    <property type="match status" value="1"/>
</dbReference>
<feature type="chain" id="PRO_5011967706" description="Glycosyl hydrolase family 13 catalytic domain-containing protein" evidence="3">
    <location>
        <begin position="22"/>
        <end position="642"/>
    </location>
</feature>
<dbReference type="SUPFAM" id="SSF81296">
    <property type="entry name" value="E set domains"/>
    <property type="match status" value="1"/>
</dbReference>
<proteinExistence type="predicted"/>
<accession>A0A212IZT6</accession>
<dbReference type="PROSITE" id="PS51257">
    <property type="entry name" value="PROKAR_LIPOPROTEIN"/>
    <property type="match status" value="1"/>
</dbReference>
<evidence type="ECO:0000259" key="4">
    <source>
        <dbReference type="SMART" id="SM00642"/>
    </source>
</evidence>
<dbReference type="InterPro" id="IPR013783">
    <property type="entry name" value="Ig-like_fold"/>
</dbReference>
<dbReference type="PANTHER" id="PTHR43651:SF3">
    <property type="entry name" value="1,4-ALPHA-GLUCAN-BRANCHING ENZYME"/>
    <property type="match status" value="1"/>
</dbReference>
<feature type="signal peptide" evidence="3">
    <location>
        <begin position="1"/>
        <end position="21"/>
    </location>
</feature>
<dbReference type="GO" id="GO:0005978">
    <property type="term" value="P:glycogen biosynthetic process"/>
    <property type="evidence" value="ECO:0007669"/>
    <property type="project" value="InterPro"/>
</dbReference>
<dbReference type="SUPFAM" id="SSF51445">
    <property type="entry name" value="(Trans)glycosidases"/>
    <property type="match status" value="1"/>
</dbReference>
<evidence type="ECO:0000256" key="3">
    <source>
        <dbReference type="SAM" id="SignalP"/>
    </source>
</evidence>
<evidence type="ECO:0000256" key="2">
    <source>
        <dbReference type="PIRSR" id="PIRSR000463-1"/>
    </source>
</evidence>
<dbReference type="PANTHER" id="PTHR43651">
    <property type="entry name" value="1,4-ALPHA-GLUCAN-BRANCHING ENZYME"/>
    <property type="match status" value="1"/>
</dbReference>
<feature type="active site" description="Nucleophile" evidence="2">
    <location>
        <position position="338"/>
    </location>
</feature>
<dbReference type="RefSeq" id="WP_296938569.1">
    <property type="nucleotide sequence ID" value="NZ_LT599032.1"/>
</dbReference>
<protein>
    <recommendedName>
        <fullName evidence="4">Glycosyl hydrolase family 13 catalytic domain-containing protein</fullName>
    </recommendedName>
</protein>
<keyword evidence="1" id="KW-0119">Carbohydrate metabolism</keyword>
<evidence type="ECO:0000313" key="5">
    <source>
        <dbReference type="EMBL" id="SBV92700.1"/>
    </source>
</evidence>
<dbReference type="InterPro" id="IPR017853">
    <property type="entry name" value="GH"/>
</dbReference>
<gene>
    <name evidence="5" type="ORF">KL86DYS1_10679</name>
</gene>
<evidence type="ECO:0000256" key="1">
    <source>
        <dbReference type="ARBA" id="ARBA00023277"/>
    </source>
</evidence>
<dbReference type="Pfam" id="PF00128">
    <property type="entry name" value="Alpha-amylase"/>
    <property type="match status" value="2"/>
</dbReference>
<dbReference type="Gene3D" id="3.20.20.80">
    <property type="entry name" value="Glycosidases"/>
    <property type="match status" value="1"/>
</dbReference>
<dbReference type="InterPro" id="IPR006047">
    <property type="entry name" value="GH13_cat_dom"/>
</dbReference>
<organism evidence="5">
    <name type="scientific">uncultured Dysgonomonas sp</name>
    <dbReference type="NCBI Taxonomy" id="206096"/>
    <lineage>
        <taxon>Bacteria</taxon>
        <taxon>Pseudomonadati</taxon>
        <taxon>Bacteroidota</taxon>
        <taxon>Bacteroidia</taxon>
        <taxon>Bacteroidales</taxon>
        <taxon>Dysgonomonadaceae</taxon>
        <taxon>Dysgonomonas</taxon>
        <taxon>environmental samples</taxon>
    </lineage>
</organism>
<dbReference type="InterPro" id="IPR014756">
    <property type="entry name" value="Ig_E-set"/>
</dbReference>
<sequence>MKKLHFLFLFLLIFAACSDNNDDPIIPEVPEPPTPSSSIEDLRDGITVISDDSLAFVLFAPGKQSVYLIGDFNDWKVSDAYKMNQVDDRFWIKIGGLEKGKEYICQYLIDNKIRVADPYASKISDPNNDKYINKEYDIYPGLITPTTKTTGLSMVVNTSPSKYSWKVSDFSLQNPESMVVYEVLIRDFTEKRSIKGVQEKLNYIKNLGVNAIEFMPFNEFEGNDSWGYNPSFYFATDKAYGTSNDYKAFIDECHANGIAVIMDMVLNHSFSQSPMVIMYKNENDDNIGDNPWYNKESPNPVYSWGYDFNHESKYTQAFVDSVCSYWMKEYKVDGFRFDFTKGFTNTKGDGNAFDQARIDILKRMVSEIRKRNPDAIVIFEHLADNSEEKVLSDYGIYLWGNINYNFNEVTMGWGHEMGDYEKLKGDISWASYKVRGWTKPNLVAYMESHDEERIMFKNNMYGNTNNPSYNVQELPVGLARTEAAAVILMSLPGPKMIWQFGELGYDYSINAREDGYWTSDYQDGRFRTAKKPIKWDYLEDTNRKALYDVYAKMNKLRTTNSIFSTTDYTIGLGDNFKQILLKSTEGYVCAIANFSVEPVTATVNFGKTGTWQDYFTSKTLVVNESTQEITLDPGEYYLYFSK</sequence>
<dbReference type="CDD" id="cd11350">
    <property type="entry name" value="AmyAc_4"/>
    <property type="match status" value="1"/>
</dbReference>
<dbReference type="PIRSF" id="PIRSF000463">
    <property type="entry name" value="GlgB"/>
    <property type="match status" value="1"/>
</dbReference>
<keyword evidence="3" id="KW-0732">Signal</keyword>
<dbReference type="InterPro" id="IPR037439">
    <property type="entry name" value="Branching_enzy"/>
</dbReference>
<dbReference type="AlphaFoldDB" id="A0A212IZT6"/>
<dbReference type="EMBL" id="FLUM01000001">
    <property type="protein sequence ID" value="SBV92700.1"/>
    <property type="molecule type" value="Genomic_DNA"/>
</dbReference>
<dbReference type="GO" id="GO:0005737">
    <property type="term" value="C:cytoplasm"/>
    <property type="evidence" value="ECO:0007669"/>
    <property type="project" value="TreeGrafter"/>
</dbReference>